<feature type="disulfide bond" evidence="1">
    <location>
        <begin position="223"/>
        <end position="232"/>
    </location>
</feature>
<feature type="domain" description="EGF-like" evidence="2">
    <location>
        <begin position="190"/>
        <end position="233"/>
    </location>
</feature>
<accession>A0A226DZ38</accession>
<dbReference type="PROSITE" id="PS50026">
    <property type="entry name" value="EGF_3"/>
    <property type="match status" value="2"/>
</dbReference>
<evidence type="ECO:0000313" key="4">
    <source>
        <dbReference type="EMBL" id="OXA49961.1"/>
    </source>
</evidence>
<gene>
    <name evidence="4" type="ORF">Fcan01_15127</name>
</gene>
<keyword evidence="1" id="KW-0245">EGF-like domain</keyword>
<name>A0A226DZ38_FOLCA</name>
<dbReference type="AlphaFoldDB" id="A0A226DZ38"/>
<dbReference type="InterPro" id="IPR005018">
    <property type="entry name" value="DOMON_domain"/>
</dbReference>
<dbReference type="Pfam" id="PF03351">
    <property type="entry name" value="DOMON"/>
    <property type="match status" value="1"/>
</dbReference>
<evidence type="ECO:0000259" key="3">
    <source>
        <dbReference type="PROSITE" id="PS50836"/>
    </source>
</evidence>
<evidence type="ECO:0000256" key="1">
    <source>
        <dbReference type="PROSITE-ProRule" id="PRU00076"/>
    </source>
</evidence>
<keyword evidence="5" id="KW-1185">Reference proteome</keyword>
<organism evidence="4 5">
    <name type="scientific">Folsomia candida</name>
    <name type="common">Springtail</name>
    <dbReference type="NCBI Taxonomy" id="158441"/>
    <lineage>
        <taxon>Eukaryota</taxon>
        <taxon>Metazoa</taxon>
        <taxon>Ecdysozoa</taxon>
        <taxon>Arthropoda</taxon>
        <taxon>Hexapoda</taxon>
        <taxon>Collembola</taxon>
        <taxon>Entomobryomorpha</taxon>
        <taxon>Isotomoidea</taxon>
        <taxon>Isotomidae</taxon>
        <taxon>Proisotominae</taxon>
        <taxon>Folsomia</taxon>
    </lineage>
</organism>
<keyword evidence="1" id="KW-1015">Disulfide bond</keyword>
<comment type="caution">
    <text evidence="4">The sequence shown here is derived from an EMBL/GenBank/DDBJ whole genome shotgun (WGS) entry which is preliminary data.</text>
</comment>
<protein>
    <submittedName>
        <fullName evidence="4">Teneurin-1</fullName>
    </submittedName>
</protein>
<proteinExistence type="predicted"/>
<dbReference type="InterPro" id="IPR045266">
    <property type="entry name" value="DOH_DOMON"/>
</dbReference>
<evidence type="ECO:0000313" key="5">
    <source>
        <dbReference type="Proteomes" id="UP000198287"/>
    </source>
</evidence>
<feature type="disulfide bond" evidence="1">
    <location>
        <begin position="179"/>
        <end position="188"/>
    </location>
</feature>
<dbReference type="PANTHER" id="PTHR46901">
    <property type="entry name" value="GH04942P"/>
    <property type="match status" value="1"/>
</dbReference>
<dbReference type="PANTHER" id="PTHR46901:SF2">
    <property type="entry name" value="GH04942P"/>
    <property type="match status" value="1"/>
</dbReference>
<dbReference type="EMBL" id="LNIX01000009">
    <property type="protein sequence ID" value="OXA49961.1"/>
    <property type="molecule type" value="Genomic_DNA"/>
</dbReference>
<sequence>MVSYSFQGVVTTILVVVISVILLSVEAHVTLTFPPARKLDIDFLNNFWTKPPCGQPKGSTRTTLAAGSSFNVNWQLGYSHIGGYRIELLDNKEQKLMDLTVTNSPDGFVQGNATAQWQKIYLPQNFVCRDCTIRLLRQVKSFDPNFNFWSCADVDIVNPTQYTENCHNRGRLVGDKCRCGDGYWGKICQFKDECGTDSQCGGPSRGKCLYMGGSNLPRRQCFCKNGYHGEGCNLRNNAPLPVPTHSLNLTAHSLQVLSNRMLMYYRILPNSFSSKDTEIEIVLLVNGTSYAGVGWRPLNLGPLCKSWPFIPEALDENANTIDTSNKNRRQSGIVGSPWAAQDAFSAMDCTDIIIGTAKGGLSRIRDYYSRGRHTPQLDSTWGGKDDINAATGWESNGVTTLIFRRYLRARDTPDHSLDKGEMLVIWARGQEPDEIVRDPNARLEKNEHRVSRFYVQDELKYHGLADQKGVLTLDFLAHTNQQFGPHNARLYRG</sequence>
<dbReference type="CDD" id="cd09631">
    <property type="entry name" value="DOMON_DOH"/>
    <property type="match status" value="1"/>
</dbReference>
<dbReference type="PROSITE" id="PS00022">
    <property type="entry name" value="EGF_1"/>
    <property type="match status" value="2"/>
</dbReference>
<dbReference type="InterPro" id="IPR000742">
    <property type="entry name" value="EGF"/>
</dbReference>
<dbReference type="PROSITE" id="PS50836">
    <property type="entry name" value="DOMON"/>
    <property type="match status" value="1"/>
</dbReference>
<dbReference type="SMART" id="SM00664">
    <property type="entry name" value="DoH"/>
    <property type="match status" value="1"/>
</dbReference>
<dbReference type="Gene3D" id="2.60.120.260">
    <property type="entry name" value="Galactose-binding domain-like"/>
    <property type="match status" value="1"/>
</dbReference>
<dbReference type="STRING" id="158441.A0A226DZ38"/>
<feature type="domain" description="EGF-like" evidence="2">
    <location>
        <begin position="147"/>
        <end position="189"/>
    </location>
</feature>
<dbReference type="OMA" id="ARTISPC"/>
<feature type="domain" description="DOMON" evidence="3">
    <location>
        <begin position="301"/>
        <end position="429"/>
    </location>
</feature>
<dbReference type="Proteomes" id="UP000198287">
    <property type="component" value="Unassembled WGS sequence"/>
</dbReference>
<evidence type="ECO:0000259" key="2">
    <source>
        <dbReference type="PROSITE" id="PS50026"/>
    </source>
</evidence>
<dbReference type="PROSITE" id="PS01186">
    <property type="entry name" value="EGF_2"/>
    <property type="match status" value="2"/>
</dbReference>
<reference evidence="4 5" key="1">
    <citation type="submission" date="2015-12" db="EMBL/GenBank/DDBJ databases">
        <title>The genome of Folsomia candida.</title>
        <authorList>
            <person name="Faddeeva A."/>
            <person name="Derks M.F."/>
            <person name="Anvar Y."/>
            <person name="Smit S."/>
            <person name="Van Straalen N."/>
            <person name="Roelofs D."/>
        </authorList>
    </citation>
    <scope>NUCLEOTIDE SEQUENCE [LARGE SCALE GENOMIC DNA]</scope>
    <source>
        <strain evidence="4 5">VU population</strain>
        <tissue evidence="4">Whole body</tissue>
    </source>
</reference>
<comment type="caution">
    <text evidence="1">Lacks conserved residue(s) required for the propagation of feature annotation.</text>
</comment>